<name>W4LDT8_ENTF1</name>
<dbReference type="GO" id="GO:0016787">
    <property type="term" value="F:hydrolase activity"/>
    <property type="evidence" value="ECO:0007669"/>
    <property type="project" value="UniProtKB-KW"/>
</dbReference>
<keyword evidence="1" id="KW-0378">Hydrolase</keyword>
<protein>
    <submittedName>
        <fullName evidence="2">Uncharacterized protein</fullName>
    </submittedName>
</protein>
<dbReference type="InterPro" id="IPR012341">
    <property type="entry name" value="6hp_glycosidase-like_sf"/>
</dbReference>
<evidence type="ECO:0000313" key="2">
    <source>
        <dbReference type="EMBL" id="ETW95850.1"/>
    </source>
</evidence>
<dbReference type="SUPFAM" id="SSF48208">
    <property type="entry name" value="Six-hairpin glycosidases"/>
    <property type="match status" value="1"/>
</dbReference>
<evidence type="ECO:0000313" key="3">
    <source>
        <dbReference type="Proteomes" id="UP000019141"/>
    </source>
</evidence>
<dbReference type="HOGENOM" id="CLU_1699170_0_0_7"/>
<dbReference type="InterPro" id="IPR052043">
    <property type="entry name" value="PolySaccharide_Degr_Enz"/>
</dbReference>
<dbReference type="AlphaFoldDB" id="W4LDT8"/>
<dbReference type="Pfam" id="PF07470">
    <property type="entry name" value="Glyco_hydro_88"/>
    <property type="match status" value="1"/>
</dbReference>
<dbReference type="InterPro" id="IPR008928">
    <property type="entry name" value="6-hairpin_glycosidase_sf"/>
</dbReference>
<dbReference type="GO" id="GO:0005975">
    <property type="term" value="P:carbohydrate metabolic process"/>
    <property type="evidence" value="ECO:0007669"/>
    <property type="project" value="InterPro"/>
</dbReference>
<keyword evidence="3" id="KW-1185">Reference proteome</keyword>
<dbReference type="EMBL" id="AZHW01000865">
    <property type="protein sequence ID" value="ETW95850.1"/>
    <property type="molecule type" value="Genomic_DNA"/>
</dbReference>
<proteinExistence type="predicted"/>
<accession>W4LDT8</accession>
<sequence>WGRGNGFAALGYCEALSYVPEDHPDRAPLLAMHQRHVEAMLACQHPSGMLREVLDFPGSYQEFTVTCMLAYAIARGMRRGWFDDRYRAALDLAWQGITERIDEAGGIVDACTNTGVQEDLRAYLDRPAVFGRDDRSGSFALWLALEMAQLRGEV</sequence>
<gene>
    <name evidence="2" type="ORF">ETSY1_28910</name>
</gene>
<evidence type="ECO:0000256" key="1">
    <source>
        <dbReference type="ARBA" id="ARBA00022801"/>
    </source>
</evidence>
<organism evidence="2 3">
    <name type="scientific">Entotheonella factor</name>
    <dbReference type="NCBI Taxonomy" id="1429438"/>
    <lineage>
        <taxon>Bacteria</taxon>
        <taxon>Pseudomonadati</taxon>
        <taxon>Nitrospinota/Tectimicrobiota group</taxon>
        <taxon>Candidatus Tectimicrobiota</taxon>
        <taxon>Candidatus Entotheonellia</taxon>
        <taxon>Candidatus Entotheonellales</taxon>
        <taxon>Candidatus Entotheonellaceae</taxon>
        <taxon>Candidatus Entotheonella</taxon>
    </lineage>
</organism>
<reference evidence="2 3" key="1">
    <citation type="journal article" date="2014" name="Nature">
        <title>An environmental bacterial taxon with a large and distinct metabolic repertoire.</title>
        <authorList>
            <person name="Wilson M.C."/>
            <person name="Mori T."/>
            <person name="Ruckert C."/>
            <person name="Uria A.R."/>
            <person name="Helf M.J."/>
            <person name="Takada K."/>
            <person name="Gernert C."/>
            <person name="Steffens U.A."/>
            <person name="Heycke N."/>
            <person name="Schmitt S."/>
            <person name="Rinke C."/>
            <person name="Helfrich E.J."/>
            <person name="Brachmann A.O."/>
            <person name="Gurgui C."/>
            <person name="Wakimoto T."/>
            <person name="Kracht M."/>
            <person name="Crusemann M."/>
            <person name="Hentschel U."/>
            <person name="Abe I."/>
            <person name="Matsunaga S."/>
            <person name="Kalinowski J."/>
            <person name="Takeyama H."/>
            <person name="Piel J."/>
        </authorList>
    </citation>
    <scope>NUCLEOTIDE SEQUENCE [LARGE SCALE GENOMIC DNA]</scope>
    <source>
        <strain evidence="3">TSY1</strain>
    </source>
</reference>
<dbReference type="Gene3D" id="1.50.10.10">
    <property type="match status" value="1"/>
</dbReference>
<dbReference type="InterPro" id="IPR010905">
    <property type="entry name" value="Glyco_hydro_88"/>
</dbReference>
<feature type="non-terminal residue" evidence="2">
    <location>
        <position position="1"/>
    </location>
</feature>
<dbReference type="PANTHER" id="PTHR33886:SF8">
    <property type="entry name" value="UNSATURATED RHAMNOGALACTURONAN HYDROLASE (EUROFUNG)"/>
    <property type="match status" value="1"/>
</dbReference>
<comment type="caution">
    <text evidence="2">The sequence shown here is derived from an EMBL/GenBank/DDBJ whole genome shotgun (WGS) entry which is preliminary data.</text>
</comment>
<dbReference type="PANTHER" id="PTHR33886">
    <property type="entry name" value="UNSATURATED RHAMNOGALACTURONAN HYDROLASE (EUROFUNG)"/>
    <property type="match status" value="1"/>
</dbReference>
<dbReference type="Proteomes" id="UP000019141">
    <property type="component" value="Unassembled WGS sequence"/>
</dbReference>